<name>A0ABN1LCW0_9ALTE</name>
<feature type="region of interest" description="Disordered" evidence="1">
    <location>
        <begin position="45"/>
        <end position="74"/>
    </location>
</feature>
<dbReference type="InterPro" id="IPR051266">
    <property type="entry name" value="CLCR"/>
</dbReference>
<reference evidence="3 4" key="1">
    <citation type="journal article" date="2019" name="Int. J. Syst. Evol. Microbiol.">
        <title>The Global Catalogue of Microorganisms (GCM) 10K type strain sequencing project: providing services to taxonomists for standard genome sequencing and annotation.</title>
        <authorList>
            <consortium name="The Broad Institute Genomics Platform"/>
            <consortium name="The Broad Institute Genome Sequencing Center for Infectious Disease"/>
            <person name="Wu L."/>
            <person name="Ma J."/>
        </authorList>
    </citation>
    <scope>NUCLEOTIDE SEQUENCE [LARGE SCALE GENOMIC DNA]</scope>
    <source>
        <strain evidence="3 4">JCM 15896</strain>
    </source>
</reference>
<evidence type="ECO:0000259" key="2">
    <source>
        <dbReference type="PROSITE" id="PS50234"/>
    </source>
</evidence>
<dbReference type="PANTHER" id="PTHR10579:SF43">
    <property type="entry name" value="ZINC FINGER (C3HC4-TYPE RING FINGER) FAMILY PROTEIN"/>
    <property type="match status" value="1"/>
</dbReference>
<keyword evidence="4" id="KW-1185">Reference proteome</keyword>
<dbReference type="InterPro" id="IPR022156">
    <property type="entry name" value="Uncharacterised_YfbK_N"/>
</dbReference>
<dbReference type="Gene3D" id="3.40.50.410">
    <property type="entry name" value="von Willebrand factor, type A domain"/>
    <property type="match status" value="1"/>
</dbReference>
<dbReference type="InterPro" id="IPR036465">
    <property type="entry name" value="vWFA_dom_sf"/>
</dbReference>
<dbReference type="RefSeq" id="WP_343855960.1">
    <property type="nucleotide sequence ID" value="NZ_BAAAFD010000001.1"/>
</dbReference>
<dbReference type="Pfam" id="PF12450">
    <property type="entry name" value="vWF_A"/>
    <property type="match status" value="1"/>
</dbReference>
<protein>
    <submittedName>
        <fullName evidence="3">VWA domain-containing protein</fullName>
    </submittedName>
</protein>
<dbReference type="Pfam" id="PF00092">
    <property type="entry name" value="VWA"/>
    <property type="match status" value="1"/>
</dbReference>
<dbReference type="SUPFAM" id="SSF53300">
    <property type="entry name" value="vWA-like"/>
    <property type="match status" value="1"/>
</dbReference>
<dbReference type="Pfam" id="PF12034">
    <property type="entry name" value="YfbK_C"/>
    <property type="match status" value="1"/>
</dbReference>
<comment type="caution">
    <text evidence="3">The sequence shown here is derived from an EMBL/GenBank/DDBJ whole genome shotgun (WGS) entry which is preliminary data.</text>
</comment>
<dbReference type="CDD" id="cd01465">
    <property type="entry name" value="vWA_subgroup"/>
    <property type="match status" value="1"/>
</dbReference>
<dbReference type="EMBL" id="BAAAFD010000001">
    <property type="protein sequence ID" value="GAA0852699.1"/>
    <property type="molecule type" value="Genomic_DNA"/>
</dbReference>
<proteinExistence type="predicted"/>
<evidence type="ECO:0000313" key="4">
    <source>
        <dbReference type="Proteomes" id="UP001500359"/>
    </source>
</evidence>
<dbReference type="SMART" id="SM00327">
    <property type="entry name" value="VWA"/>
    <property type="match status" value="1"/>
</dbReference>
<organism evidence="3 4">
    <name type="scientific">Aliiglaciecola litoralis</name>
    <dbReference type="NCBI Taxonomy" id="582857"/>
    <lineage>
        <taxon>Bacteria</taxon>
        <taxon>Pseudomonadati</taxon>
        <taxon>Pseudomonadota</taxon>
        <taxon>Gammaproteobacteria</taxon>
        <taxon>Alteromonadales</taxon>
        <taxon>Alteromonadaceae</taxon>
        <taxon>Aliiglaciecola</taxon>
    </lineage>
</organism>
<gene>
    <name evidence="3" type="ORF">GCM10009114_03430</name>
</gene>
<dbReference type="Proteomes" id="UP001500359">
    <property type="component" value="Unassembled WGS sequence"/>
</dbReference>
<dbReference type="PANTHER" id="PTHR10579">
    <property type="entry name" value="CALCIUM-ACTIVATED CHLORIDE CHANNEL REGULATOR"/>
    <property type="match status" value="1"/>
</dbReference>
<feature type="domain" description="VWFA" evidence="2">
    <location>
        <begin position="240"/>
        <end position="425"/>
    </location>
</feature>
<dbReference type="PROSITE" id="PS50234">
    <property type="entry name" value="VWFA"/>
    <property type="match status" value="1"/>
</dbReference>
<accession>A0ABN1LCW0</accession>
<feature type="compositionally biased region" description="Basic and acidic residues" evidence="1">
    <location>
        <begin position="65"/>
        <end position="74"/>
    </location>
</feature>
<dbReference type="InterPro" id="IPR021908">
    <property type="entry name" value="YfbK_C"/>
</dbReference>
<evidence type="ECO:0000313" key="3">
    <source>
        <dbReference type="EMBL" id="GAA0852699.1"/>
    </source>
</evidence>
<dbReference type="InterPro" id="IPR002035">
    <property type="entry name" value="VWF_A"/>
</dbReference>
<sequence length="600" mass="65981">MKAKLITTTPQSDAVKFAFAKRKQLVLGLLAMAVIGGCSTSNEQARQESDEAKQQAQQLVTQRNNQERQRRESEQHMIVVTGAKIAKQQSSQGEIAQSLASDLIETPTFNKLIETPTLMAPAARMHDNPTYTEQYHHTPENGVFTPHTNPLSTFSIDVDTASYSNVRRMLNQGYLPPADAVRIEELVNYFDYQYQLAPDNSHPFAIDTQLAVSPWDKHRVLMRIGIKAPKPEASSSTAKNLVFLLDVSGSMNSSDKLPLVKRALSMLTQQLSENDRVAIVVYAGASGVVLEPTSGNNKVKIEQALLQLSAGGSTNGGQGIELAYKLAAQSFQKGGVNRVILATDGDFNVGMVDHNQLIELVERQRSKGIELTTLGFGQGNFNDHLMEQLANKGNGNYAYIDSLSEARKVLVEELEATLQSVARDVKIQVEFNPDTVAEYRLIGYDNRALNSEDFNNDKVDAGEIGAGHTVTAFYELVLQGSATQVDPLRYQAQATPSKSAGDELAFVKLRYKPIDSDTSQLISHAVAQSQITEFAQQNSDFKFATAVVGFAQILKNSQYSSKFDLDSILTLANQNKGLDDYGYRAEFVSLIRMTKTLQPI</sequence>
<evidence type="ECO:0000256" key="1">
    <source>
        <dbReference type="SAM" id="MobiDB-lite"/>
    </source>
</evidence>